<protein>
    <submittedName>
        <fullName evidence="1">Uncharacterized protein</fullName>
    </submittedName>
</protein>
<dbReference type="EMBL" id="MFLS01000019">
    <property type="protein sequence ID" value="OGG72190.1"/>
    <property type="molecule type" value="Genomic_DNA"/>
</dbReference>
<dbReference type="AlphaFoldDB" id="A0A1F6EEX1"/>
<proteinExistence type="predicted"/>
<comment type="caution">
    <text evidence="1">The sequence shown here is derived from an EMBL/GenBank/DDBJ whole genome shotgun (WGS) entry which is preliminary data.</text>
</comment>
<accession>A0A1F6EEX1</accession>
<name>A0A1F6EEX1_9BACT</name>
<dbReference type="Proteomes" id="UP000178392">
    <property type="component" value="Unassembled WGS sequence"/>
</dbReference>
<gene>
    <name evidence="1" type="ORF">A3E65_00310</name>
</gene>
<sequence>MLYRKWDYAAQEEIIDSSKNTRGNTASTPNIFLEKDGLKIKLSKKNLFVALKRSSSRIVILRFIS</sequence>
<reference evidence="1 2" key="1">
    <citation type="journal article" date="2016" name="Nat. Commun.">
        <title>Thousands of microbial genomes shed light on interconnected biogeochemical processes in an aquifer system.</title>
        <authorList>
            <person name="Anantharaman K."/>
            <person name="Brown C.T."/>
            <person name="Hug L.A."/>
            <person name="Sharon I."/>
            <person name="Castelle C.J."/>
            <person name="Probst A.J."/>
            <person name="Thomas B.C."/>
            <person name="Singh A."/>
            <person name="Wilkins M.J."/>
            <person name="Karaoz U."/>
            <person name="Brodie E.L."/>
            <person name="Williams K.H."/>
            <person name="Hubbard S.S."/>
            <person name="Banfield J.F."/>
        </authorList>
    </citation>
    <scope>NUCLEOTIDE SEQUENCE [LARGE SCALE GENOMIC DNA]</scope>
</reference>
<organism evidence="1 2">
    <name type="scientific">Candidatus Kaiserbacteria bacterium RIFCSPHIGHO2_12_FULL_56_13</name>
    <dbReference type="NCBI Taxonomy" id="1798505"/>
    <lineage>
        <taxon>Bacteria</taxon>
        <taxon>Candidatus Kaiseribacteriota</taxon>
    </lineage>
</organism>
<evidence type="ECO:0000313" key="1">
    <source>
        <dbReference type="EMBL" id="OGG72190.1"/>
    </source>
</evidence>
<evidence type="ECO:0000313" key="2">
    <source>
        <dbReference type="Proteomes" id="UP000178392"/>
    </source>
</evidence>